<evidence type="ECO:0000313" key="9">
    <source>
        <dbReference type="EMBL" id="MBB3112140.1"/>
    </source>
</evidence>
<keyword evidence="4 7" id="KW-0812">Transmembrane</keyword>
<evidence type="ECO:0000256" key="6">
    <source>
        <dbReference type="ARBA" id="ARBA00023136"/>
    </source>
</evidence>
<keyword evidence="3" id="KW-1003">Cell membrane</keyword>
<dbReference type="SUPFAM" id="SSF161098">
    <property type="entry name" value="MetI-like"/>
    <property type="match status" value="1"/>
</dbReference>
<dbReference type="GO" id="GO:0055085">
    <property type="term" value="P:transmembrane transport"/>
    <property type="evidence" value="ECO:0007669"/>
    <property type="project" value="InterPro"/>
</dbReference>
<dbReference type="PANTHER" id="PTHR43227">
    <property type="entry name" value="BLL4140 PROTEIN"/>
    <property type="match status" value="1"/>
</dbReference>
<keyword evidence="2 7" id="KW-0813">Transport</keyword>
<evidence type="ECO:0000256" key="7">
    <source>
        <dbReference type="RuleBase" id="RU363032"/>
    </source>
</evidence>
<dbReference type="InterPro" id="IPR050809">
    <property type="entry name" value="UgpAE/MalFG_permease"/>
</dbReference>
<feature type="transmembrane region" description="Helical" evidence="7">
    <location>
        <begin position="136"/>
        <end position="161"/>
    </location>
</feature>
<dbReference type="Gene3D" id="1.10.3720.10">
    <property type="entry name" value="MetI-like"/>
    <property type="match status" value="1"/>
</dbReference>
<evidence type="ECO:0000256" key="1">
    <source>
        <dbReference type="ARBA" id="ARBA00004651"/>
    </source>
</evidence>
<feature type="transmembrane region" description="Helical" evidence="7">
    <location>
        <begin position="29"/>
        <end position="47"/>
    </location>
</feature>
<comment type="subcellular location">
    <subcellularLocation>
        <location evidence="1 7">Cell membrane</location>
        <topology evidence="1 7">Multi-pass membrane protein</topology>
    </subcellularLocation>
</comment>
<comment type="similarity">
    <text evidence="7">Belongs to the binding-protein-dependent transport system permease family.</text>
</comment>
<dbReference type="Proteomes" id="UP000570361">
    <property type="component" value="Unassembled WGS sequence"/>
</dbReference>
<protein>
    <submittedName>
        <fullName evidence="9">Putative aldouronate transport system permease protein</fullName>
    </submittedName>
</protein>
<keyword evidence="5 7" id="KW-1133">Transmembrane helix</keyword>
<dbReference type="CDD" id="cd06261">
    <property type="entry name" value="TM_PBP2"/>
    <property type="match status" value="1"/>
</dbReference>
<feature type="transmembrane region" description="Helical" evidence="7">
    <location>
        <begin position="225"/>
        <end position="248"/>
    </location>
</feature>
<feature type="transmembrane region" description="Helical" evidence="7">
    <location>
        <begin position="181"/>
        <end position="205"/>
    </location>
</feature>
<dbReference type="InterPro" id="IPR035906">
    <property type="entry name" value="MetI-like_sf"/>
</dbReference>
<name>A0A7W5B0C9_9BACL</name>
<evidence type="ECO:0000256" key="3">
    <source>
        <dbReference type="ARBA" id="ARBA00022475"/>
    </source>
</evidence>
<proteinExistence type="inferred from homology"/>
<dbReference type="InterPro" id="IPR000515">
    <property type="entry name" value="MetI-like"/>
</dbReference>
<feature type="domain" description="ABC transmembrane type-1" evidence="8">
    <location>
        <begin position="90"/>
        <end position="305"/>
    </location>
</feature>
<feature type="transmembrane region" description="Helical" evidence="7">
    <location>
        <begin position="94"/>
        <end position="115"/>
    </location>
</feature>
<reference evidence="9 10" key="1">
    <citation type="submission" date="2020-08" db="EMBL/GenBank/DDBJ databases">
        <title>Genomic Encyclopedia of Type Strains, Phase III (KMG-III): the genomes of soil and plant-associated and newly described type strains.</title>
        <authorList>
            <person name="Whitman W."/>
        </authorList>
    </citation>
    <scope>NUCLEOTIDE SEQUENCE [LARGE SCALE GENOMIC DNA]</scope>
    <source>
        <strain evidence="9 10">CECT 5862</strain>
    </source>
</reference>
<keyword evidence="6 7" id="KW-0472">Membrane</keyword>
<evidence type="ECO:0000256" key="4">
    <source>
        <dbReference type="ARBA" id="ARBA00022692"/>
    </source>
</evidence>
<dbReference type="RefSeq" id="WP_343060600.1">
    <property type="nucleotide sequence ID" value="NZ_JACHXK010000010.1"/>
</dbReference>
<dbReference type="PROSITE" id="PS50928">
    <property type="entry name" value="ABC_TM1"/>
    <property type="match status" value="1"/>
</dbReference>
<accession>A0A7W5B0C9</accession>
<evidence type="ECO:0000259" key="8">
    <source>
        <dbReference type="PROSITE" id="PS50928"/>
    </source>
</evidence>
<comment type="caution">
    <text evidence="9">The sequence shown here is derived from an EMBL/GenBank/DDBJ whole genome shotgun (WGS) entry which is preliminary data.</text>
</comment>
<dbReference type="GO" id="GO:0005886">
    <property type="term" value="C:plasma membrane"/>
    <property type="evidence" value="ECO:0007669"/>
    <property type="project" value="UniProtKB-SubCell"/>
</dbReference>
<evidence type="ECO:0000256" key="5">
    <source>
        <dbReference type="ARBA" id="ARBA00022989"/>
    </source>
</evidence>
<gene>
    <name evidence="9" type="ORF">FHS18_004218</name>
</gene>
<dbReference type="Pfam" id="PF00528">
    <property type="entry name" value="BPD_transp_1"/>
    <property type="match status" value="1"/>
</dbReference>
<evidence type="ECO:0000256" key="2">
    <source>
        <dbReference type="ARBA" id="ARBA00022448"/>
    </source>
</evidence>
<dbReference type="EMBL" id="JACHXK010000010">
    <property type="protein sequence ID" value="MBB3112140.1"/>
    <property type="molecule type" value="Genomic_DNA"/>
</dbReference>
<keyword evidence="10" id="KW-1185">Reference proteome</keyword>
<organism evidence="9 10">
    <name type="scientific">Paenibacillus phyllosphaerae</name>
    <dbReference type="NCBI Taxonomy" id="274593"/>
    <lineage>
        <taxon>Bacteria</taxon>
        <taxon>Bacillati</taxon>
        <taxon>Bacillota</taxon>
        <taxon>Bacilli</taxon>
        <taxon>Bacillales</taxon>
        <taxon>Paenibacillaceae</taxon>
        <taxon>Paenibacillus</taxon>
    </lineage>
</organism>
<sequence>MNVTTEVVRDRPSAKSKTSAGWSILKRDWFLYLLLIPFLLWYAIFVFKPMYGIQIAFKDYSVFKGIEASPWIGLAHFQQFLESEYFWRVLKNTLVISFYSLLFVFPAPIIFALLLNEVKNALFKKTVQTLTYMPHFISVVIVAGIVTNFLSPSSGIVNLLIEKLGGEKIYFLAIPDYFRTILNSMTIWQGTGFAAIIYIAALAGVNSELYEAAVIDGASKWKRTLHVTIPGILPTIMIMLILQIGGLLEVGYEAIILLYQPVTYETADVISTYVYREGLVNGRYDMATAVGLFNSVVGLLLIVFANRISKKYTESGLW</sequence>
<dbReference type="AlphaFoldDB" id="A0A7W5B0C9"/>
<evidence type="ECO:0000313" key="10">
    <source>
        <dbReference type="Proteomes" id="UP000570361"/>
    </source>
</evidence>
<feature type="transmembrane region" description="Helical" evidence="7">
    <location>
        <begin position="286"/>
        <end position="305"/>
    </location>
</feature>
<dbReference type="PANTHER" id="PTHR43227:SF11">
    <property type="entry name" value="BLL4140 PROTEIN"/>
    <property type="match status" value="1"/>
</dbReference>